<dbReference type="FunFam" id="1.25.40.10:FF:000453">
    <property type="entry name" value="Pentatricopeptide repeat-containing protein mitochondrial"/>
    <property type="match status" value="1"/>
</dbReference>
<dbReference type="OMA" id="HGQRCHS"/>
<dbReference type="STRING" id="71139.A0A059CNJ3"/>
<dbReference type="KEGG" id="egr:104436676"/>
<dbReference type="Pfam" id="PF20431">
    <property type="entry name" value="E_motif"/>
    <property type="match status" value="1"/>
</dbReference>
<dbReference type="InterPro" id="IPR011990">
    <property type="entry name" value="TPR-like_helical_dom_sf"/>
</dbReference>
<feature type="repeat" description="PPR" evidence="3">
    <location>
        <begin position="542"/>
        <end position="576"/>
    </location>
</feature>
<dbReference type="eggNOG" id="KOG4197">
    <property type="taxonomic scope" value="Eukaryota"/>
</dbReference>
<dbReference type="AlphaFoldDB" id="A0A059CNJ3"/>
<feature type="region of interest" description="Disordered" evidence="4">
    <location>
        <begin position="21"/>
        <end position="41"/>
    </location>
</feature>
<dbReference type="GO" id="GO:0003723">
    <property type="term" value="F:RNA binding"/>
    <property type="evidence" value="ECO:0000318"/>
    <property type="project" value="GO_Central"/>
</dbReference>
<dbReference type="PANTHER" id="PTHR24015">
    <property type="entry name" value="OS07G0578800 PROTEIN-RELATED"/>
    <property type="match status" value="1"/>
</dbReference>
<dbReference type="EMBL" id="KK198755">
    <property type="protein sequence ID" value="KCW79819.1"/>
    <property type="molecule type" value="Genomic_DNA"/>
</dbReference>
<dbReference type="InParanoid" id="A0A059CNJ3"/>
<evidence type="ECO:0000256" key="1">
    <source>
        <dbReference type="ARBA" id="ARBA00022737"/>
    </source>
</evidence>
<dbReference type="OrthoDB" id="185373at2759"/>
<dbReference type="InterPro" id="IPR046960">
    <property type="entry name" value="PPR_At4g14850-like_plant"/>
</dbReference>
<dbReference type="InterPro" id="IPR046848">
    <property type="entry name" value="E_motif"/>
</dbReference>
<sequence>MITRHLKTRTLCRAANPRSYHSNQSLIARPPSSPSFDQSPRSNNAFSINRSMVDSIRKKHPTQALSLFKKQLQLGFPGGVDEATVSLALKACDGDLGLCRQLHGFAISSGFVSFTTVSNSLMNAYTKGGNFDRALYIFENLERPDTVSWNTVLSGFPDSEDALSFGVRMNLSGVGFDAVTYTTLLAICLDYEGFLFGLQLHGLVIKFGLDTELFVGNALITLYSRQDMLEHARKVFDEIPSRDIVSWNAMISGYTKEGSYGAEAIRLFIEMAREGMKLDHISFTSAVSACGYERNWELGRQIHGLTIKAGYEKHVSVGNVLISNYLKSETVEDAKLVFMNMSEHNVVSWTTMISMDEDAMSLFNQMRMDEVYPNDVTFVGLLHFITNNNLVKEGEVIHGYCLSTSFCSELNVSNSLITMYAKFGTMGNSLKIFEELNYREIISWNALISGYTQNGQCQEAVETFFLVTKELQPNAYTFGSVLSAIGAGEAISLRHGQRCHSHLAKLGLNTDPIVSGALLDMYAKRGSISESLNVFHETPVKSQFAWTAIISAYARHGDCESVIRLFKEMEKEGIKPDEITFLSVLSACSRKGMVDIGQELFDSMVEEYLIEPLPEHYSCMVDMLGRARRLKEAEELASRIPGGPGLSVLQSLLGSCRVHGNVEMAERIVDALMDMEPTESGYYVLMSNLYAEKGLWEEAARVRKGMRERGVRKEIGFSWVDVGDPDGSLCSHGFSSGDMSHPRSEDIFRMVECLGSEMQFLRERQRRGETERMFAM</sequence>
<feature type="repeat" description="PPR" evidence="3">
    <location>
        <begin position="577"/>
        <end position="607"/>
    </location>
</feature>
<gene>
    <name evidence="5" type="ORF">EUGRSUZ_C01163</name>
</gene>
<dbReference type="InterPro" id="IPR002885">
    <property type="entry name" value="PPR_rpt"/>
</dbReference>
<dbReference type="PANTHER" id="PTHR24015:SF524">
    <property type="entry name" value="OS07G0670000 PROTEIN"/>
    <property type="match status" value="1"/>
</dbReference>
<dbReference type="GO" id="GO:0009451">
    <property type="term" value="P:RNA modification"/>
    <property type="evidence" value="ECO:0000318"/>
    <property type="project" value="GO_Central"/>
</dbReference>
<proteinExistence type="inferred from homology"/>
<dbReference type="NCBIfam" id="TIGR00756">
    <property type="entry name" value="PPR"/>
    <property type="match status" value="3"/>
</dbReference>
<dbReference type="PROSITE" id="PS51375">
    <property type="entry name" value="PPR"/>
    <property type="match status" value="3"/>
</dbReference>
<dbReference type="FunCoup" id="A0A059CNJ3">
    <property type="interactions" value="616"/>
</dbReference>
<organism evidence="5">
    <name type="scientific">Eucalyptus grandis</name>
    <name type="common">Flooded gum</name>
    <dbReference type="NCBI Taxonomy" id="71139"/>
    <lineage>
        <taxon>Eukaryota</taxon>
        <taxon>Viridiplantae</taxon>
        <taxon>Streptophyta</taxon>
        <taxon>Embryophyta</taxon>
        <taxon>Tracheophyta</taxon>
        <taxon>Spermatophyta</taxon>
        <taxon>Magnoliopsida</taxon>
        <taxon>eudicotyledons</taxon>
        <taxon>Gunneridae</taxon>
        <taxon>Pentapetalae</taxon>
        <taxon>rosids</taxon>
        <taxon>malvids</taxon>
        <taxon>Myrtales</taxon>
        <taxon>Myrtaceae</taxon>
        <taxon>Myrtoideae</taxon>
        <taxon>Eucalypteae</taxon>
        <taxon>Eucalyptus</taxon>
    </lineage>
</organism>
<dbReference type="FunFam" id="1.25.40.10:FF:000205">
    <property type="entry name" value="Pentatricopeptide repeat-containing protein, mitochondrial"/>
    <property type="match status" value="1"/>
</dbReference>
<dbReference type="Pfam" id="PF01535">
    <property type="entry name" value="PPR"/>
    <property type="match status" value="3"/>
</dbReference>
<evidence type="ECO:0000256" key="3">
    <source>
        <dbReference type="PROSITE-ProRule" id="PRU00708"/>
    </source>
</evidence>
<comment type="similarity">
    <text evidence="2">Belongs to the PPR family. PCMP-E subfamily.</text>
</comment>
<dbReference type="FunFam" id="1.25.40.10:FF:000573">
    <property type="entry name" value="Pentatricopeptide repeat-containing protein mitochondrial"/>
    <property type="match status" value="1"/>
</dbReference>
<name>A0A059CNJ3_EUCGR</name>
<keyword evidence="1" id="KW-0677">Repeat</keyword>
<protein>
    <recommendedName>
        <fullName evidence="6">Pentacotripeptide-repeat region of PRORP domain-containing protein</fullName>
    </recommendedName>
</protein>
<evidence type="ECO:0000256" key="2">
    <source>
        <dbReference type="ARBA" id="ARBA00061659"/>
    </source>
</evidence>
<evidence type="ECO:0000313" key="5">
    <source>
        <dbReference type="EMBL" id="KCW79819.1"/>
    </source>
</evidence>
<dbReference type="GO" id="GO:0005739">
    <property type="term" value="C:mitochondrion"/>
    <property type="evidence" value="ECO:0007669"/>
    <property type="project" value="UniProtKB-ARBA"/>
</dbReference>
<dbReference type="Gene3D" id="1.25.40.10">
    <property type="entry name" value="Tetratricopeptide repeat domain"/>
    <property type="match status" value="5"/>
</dbReference>
<evidence type="ECO:0000256" key="4">
    <source>
        <dbReference type="SAM" id="MobiDB-lite"/>
    </source>
</evidence>
<feature type="repeat" description="PPR" evidence="3">
    <location>
        <begin position="243"/>
        <end position="278"/>
    </location>
</feature>
<dbReference type="FunFam" id="1.25.40.10:FF:001392">
    <property type="entry name" value="Pentatricopeptide repeat-containing protein, mitochondrial isoform A"/>
    <property type="match status" value="1"/>
</dbReference>
<evidence type="ECO:0008006" key="6">
    <source>
        <dbReference type="Google" id="ProtNLM"/>
    </source>
</evidence>
<dbReference type="Pfam" id="PF13041">
    <property type="entry name" value="PPR_2"/>
    <property type="match status" value="2"/>
</dbReference>
<accession>A0A059CNJ3</accession>
<dbReference type="Gramene" id="KCW79819">
    <property type="protein sequence ID" value="KCW79819"/>
    <property type="gene ID" value="EUGRSUZ_C01163"/>
</dbReference>
<reference evidence="5" key="1">
    <citation type="submission" date="2013-07" db="EMBL/GenBank/DDBJ databases">
        <title>The genome of Eucalyptus grandis.</title>
        <authorList>
            <person name="Schmutz J."/>
            <person name="Hayes R."/>
            <person name="Myburg A."/>
            <person name="Tuskan G."/>
            <person name="Grattapaglia D."/>
            <person name="Rokhsar D.S."/>
        </authorList>
    </citation>
    <scope>NUCLEOTIDE SEQUENCE</scope>
    <source>
        <tissue evidence="5">Leaf extractions</tissue>
    </source>
</reference>